<keyword evidence="12 14" id="KW-0378">Hydrolase</keyword>
<evidence type="ECO:0000256" key="6">
    <source>
        <dbReference type="ARBA" id="ARBA00012180"/>
    </source>
</evidence>
<dbReference type="HAMAP" id="MF_00052_B">
    <property type="entry name" value="RNase_HII_B"/>
    <property type="match status" value="1"/>
</dbReference>
<dbReference type="GO" id="GO:0005737">
    <property type="term" value="C:cytoplasm"/>
    <property type="evidence" value="ECO:0007669"/>
    <property type="project" value="UniProtKB-SubCell"/>
</dbReference>
<dbReference type="PANTHER" id="PTHR10954:SF18">
    <property type="entry name" value="RIBONUCLEASE HII"/>
    <property type="match status" value="1"/>
</dbReference>
<keyword evidence="11 14" id="KW-0255">Endonuclease</keyword>
<evidence type="ECO:0000256" key="2">
    <source>
        <dbReference type="ARBA" id="ARBA00001946"/>
    </source>
</evidence>
<dbReference type="Proteomes" id="UP000253919">
    <property type="component" value="Unassembled WGS sequence"/>
</dbReference>
<dbReference type="EMBL" id="QASA01000001">
    <property type="protein sequence ID" value="RDC63546.1"/>
    <property type="molecule type" value="Genomic_DNA"/>
</dbReference>
<sequence length="188" mass="20799">MLEAGLDEVGRGCLAGPVVAAAVILPPDYAHPVLTDSKLLTKKQREKLRDEICQAALAWAVAEVPPRIIDQINISKASFLAMHQAVAQLLVLPEFLIVDGNQFTSYPEMAHACIVKGDQKYYSIAAASVLAKTYRDDLMVKLSKQFPAYGWDQNVGYPTMRHRQAIQQVGITPYHRLSFKLLPDVPQA</sequence>
<dbReference type="PANTHER" id="PTHR10954">
    <property type="entry name" value="RIBONUCLEASE H2 SUBUNIT A"/>
    <property type="match status" value="1"/>
</dbReference>
<dbReference type="GO" id="GO:0006298">
    <property type="term" value="P:mismatch repair"/>
    <property type="evidence" value="ECO:0007669"/>
    <property type="project" value="TreeGrafter"/>
</dbReference>
<evidence type="ECO:0000313" key="19">
    <source>
        <dbReference type="Proteomes" id="UP000253919"/>
    </source>
</evidence>
<proteinExistence type="inferred from homology"/>
<dbReference type="Gene3D" id="3.30.420.10">
    <property type="entry name" value="Ribonuclease H-like superfamily/Ribonuclease H"/>
    <property type="match status" value="1"/>
</dbReference>
<dbReference type="RefSeq" id="WP_115375549.1">
    <property type="nucleotide sequence ID" value="NZ_QASA01000001.1"/>
</dbReference>
<dbReference type="AlphaFoldDB" id="A0A369QK07"/>
<feature type="binding site" evidence="14 15">
    <location>
        <position position="7"/>
    </location>
    <ligand>
        <name>a divalent metal cation</name>
        <dbReference type="ChEBI" id="CHEBI:60240"/>
    </ligand>
</feature>
<name>A0A369QK07_9BACT</name>
<evidence type="ECO:0000256" key="8">
    <source>
        <dbReference type="ARBA" id="ARBA00022490"/>
    </source>
</evidence>
<dbReference type="SUPFAM" id="SSF53098">
    <property type="entry name" value="Ribonuclease H-like"/>
    <property type="match status" value="1"/>
</dbReference>
<dbReference type="OrthoDB" id="9803420at2"/>
<dbReference type="GO" id="GO:0032299">
    <property type="term" value="C:ribonuclease H2 complex"/>
    <property type="evidence" value="ECO:0007669"/>
    <property type="project" value="TreeGrafter"/>
</dbReference>
<evidence type="ECO:0000256" key="15">
    <source>
        <dbReference type="PROSITE-ProRule" id="PRU01319"/>
    </source>
</evidence>
<protein>
    <recommendedName>
        <fullName evidence="7 14">Ribonuclease HII</fullName>
        <shortName evidence="14">RNase HII</shortName>
        <ecNumber evidence="6 14">3.1.26.4</ecNumber>
    </recommendedName>
</protein>
<feature type="binding site" evidence="14 15">
    <location>
        <position position="8"/>
    </location>
    <ligand>
        <name>a divalent metal cation</name>
        <dbReference type="ChEBI" id="CHEBI:60240"/>
    </ligand>
</feature>
<evidence type="ECO:0000256" key="5">
    <source>
        <dbReference type="ARBA" id="ARBA00007383"/>
    </source>
</evidence>
<evidence type="ECO:0000313" key="18">
    <source>
        <dbReference type="EMBL" id="RDC63546.1"/>
    </source>
</evidence>
<dbReference type="NCBIfam" id="NF000595">
    <property type="entry name" value="PRK00015.1-3"/>
    <property type="match status" value="1"/>
</dbReference>
<evidence type="ECO:0000256" key="13">
    <source>
        <dbReference type="ARBA" id="ARBA00023211"/>
    </source>
</evidence>
<dbReference type="GO" id="GO:0004523">
    <property type="term" value="F:RNA-DNA hybrid ribonuclease activity"/>
    <property type="evidence" value="ECO:0007669"/>
    <property type="project" value="UniProtKB-UniRule"/>
</dbReference>
<evidence type="ECO:0000256" key="14">
    <source>
        <dbReference type="HAMAP-Rule" id="MF_00052"/>
    </source>
</evidence>
<evidence type="ECO:0000256" key="1">
    <source>
        <dbReference type="ARBA" id="ARBA00000077"/>
    </source>
</evidence>
<dbReference type="InterPro" id="IPR001352">
    <property type="entry name" value="RNase_HII/HIII"/>
</dbReference>
<comment type="similarity">
    <text evidence="5 14 16">Belongs to the RNase HII family.</text>
</comment>
<accession>A0A369QK07</accession>
<evidence type="ECO:0000256" key="4">
    <source>
        <dbReference type="ARBA" id="ARBA00004496"/>
    </source>
</evidence>
<dbReference type="InterPro" id="IPR022898">
    <property type="entry name" value="RNase_HII"/>
</dbReference>
<dbReference type="CDD" id="cd07182">
    <property type="entry name" value="RNase_HII_bacteria_HII_like"/>
    <property type="match status" value="1"/>
</dbReference>
<keyword evidence="13 14" id="KW-0464">Manganese</keyword>
<keyword evidence="9 14" id="KW-0540">Nuclease</keyword>
<evidence type="ECO:0000256" key="12">
    <source>
        <dbReference type="ARBA" id="ARBA00022801"/>
    </source>
</evidence>
<reference evidence="18 19" key="1">
    <citation type="submission" date="2018-04" db="EMBL/GenBank/DDBJ databases">
        <title>Adhaeribacter sp. HMF7616 genome sequencing and assembly.</title>
        <authorList>
            <person name="Kang H."/>
            <person name="Kang J."/>
            <person name="Cha I."/>
            <person name="Kim H."/>
            <person name="Joh K."/>
        </authorList>
    </citation>
    <scope>NUCLEOTIDE SEQUENCE [LARGE SCALE GENOMIC DNA]</scope>
    <source>
        <strain evidence="18 19">HMF7616</strain>
    </source>
</reference>
<dbReference type="InterPro" id="IPR036397">
    <property type="entry name" value="RNaseH_sf"/>
</dbReference>
<organism evidence="18 19">
    <name type="scientific">Adhaeribacter pallidiroseus</name>
    <dbReference type="NCBI Taxonomy" id="2072847"/>
    <lineage>
        <taxon>Bacteria</taxon>
        <taxon>Pseudomonadati</taxon>
        <taxon>Bacteroidota</taxon>
        <taxon>Cytophagia</taxon>
        <taxon>Cytophagales</taxon>
        <taxon>Hymenobacteraceae</taxon>
        <taxon>Adhaeribacter</taxon>
    </lineage>
</organism>
<feature type="binding site" evidence="14 15">
    <location>
        <position position="99"/>
    </location>
    <ligand>
        <name>a divalent metal cation</name>
        <dbReference type="ChEBI" id="CHEBI:60240"/>
    </ligand>
</feature>
<dbReference type="InterPro" id="IPR024567">
    <property type="entry name" value="RNase_HII/HIII_dom"/>
</dbReference>
<comment type="cofactor">
    <cofactor evidence="2">
        <name>Mg(2+)</name>
        <dbReference type="ChEBI" id="CHEBI:18420"/>
    </cofactor>
</comment>
<dbReference type="GO" id="GO:0003723">
    <property type="term" value="F:RNA binding"/>
    <property type="evidence" value="ECO:0007669"/>
    <property type="project" value="UniProtKB-UniRule"/>
</dbReference>
<dbReference type="InterPro" id="IPR012337">
    <property type="entry name" value="RNaseH-like_sf"/>
</dbReference>
<comment type="subcellular location">
    <subcellularLocation>
        <location evidence="4 14">Cytoplasm</location>
    </subcellularLocation>
</comment>
<evidence type="ECO:0000256" key="10">
    <source>
        <dbReference type="ARBA" id="ARBA00022723"/>
    </source>
</evidence>
<comment type="function">
    <text evidence="3 14 16">Endonuclease that specifically degrades the RNA of RNA-DNA hybrids.</text>
</comment>
<feature type="domain" description="RNase H type-2" evidence="17">
    <location>
        <begin position="1"/>
        <end position="188"/>
    </location>
</feature>
<comment type="catalytic activity">
    <reaction evidence="1 14 15 16">
        <text>Endonucleolytic cleavage to 5'-phosphomonoester.</text>
        <dbReference type="EC" id="3.1.26.4"/>
    </reaction>
</comment>
<evidence type="ECO:0000256" key="11">
    <source>
        <dbReference type="ARBA" id="ARBA00022759"/>
    </source>
</evidence>
<comment type="cofactor">
    <cofactor evidence="14 15">
        <name>Mn(2+)</name>
        <dbReference type="ChEBI" id="CHEBI:29035"/>
    </cofactor>
    <cofactor evidence="14 15">
        <name>Mg(2+)</name>
        <dbReference type="ChEBI" id="CHEBI:18420"/>
    </cofactor>
    <text evidence="14 15">Manganese or magnesium. Binds 1 divalent metal ion per monomer in the absence of substrate. May bind a second metal ion after substrate binding.</text>
</comment>
<evidence type="ECO:0000256" key="3">
    <source>
        <dbReference type="ARBA" id="ARBA00004065"/>
    </source>
</evidence>
<keyword evidence="10 14" id="KW-0479">Metal-binding</keyword>
<dbReference type="GO" id="GO:0030145">
    <property type="term" value="F:manganese ion binding"/>
    <property type="evidence" value="ECO:0007669"/>
    <property type="project" value="UniProtKB-UniRule"/>
</dbReference>
<dbReference type="EC" id="3.1.26.4" evidence="6 14"/>
<evidence type="ECO:0000256" key="16">
    <source>
        <dbReference type="RuleBase" id="RU003515"/>
    </source>
</evidence>
<dbReference type="PROSITE" id="PS51975">
    <property type="entry name" value="RNASE_H_2"/>
    <property type="match status" value="1"/>
</dbReference>
<dbReference type="Pfam" id="PF01351">
    <property type="entry name" value="RNase_HII"/>
    <property type="match status" value="1"/>
</dbReference>
<evidence type="ECO:0000259" key="17">
    <source>
        <dbReference type="PROSITE" id="PS51975"/>
    </source>
</evidence>
<keyword evidence="19" id="KW-1185">Reference proteome</keyword>
<dbReference type="GO" id="GO:0043137">
    <property type="term" value="P:DNA replication, removal of RNA primer"/>
    <property type="evidence" value="ECO:0007669"/>
    <property type="project" value="TreeGrafter"/>
</dbReference>
<evidence type="ECO:0000256" key="9">
    <source>
        <dbReference type="ARBA" id="ARBA00022722"/>
    </source>
</evidence>
<evidence type="ECO:0000256" key="7">
    <source>
        <dbReference type="ARBA" id="ARBA00019179"/>
    </source>
</evidence>
<gene>
    <name evidence="14 18" type="primary">rnhB</name>
    <name evidence="18" type="ORF">AHMF7616_02151</name>
</gene>
<comment type="caution">
    <text evidence="18">The sequence shown here is derived from an EMBL/GenBank/DDBJ whole genome shotgun (WGS) entry which is preliminary data.</text>
</comment>
<keyword evidence="8 14" id="KW-0963">Cytoplasm</keyword>